<dbReference type="RefSeq" id="WP_379805799.1">
    <property type="nucleotide sequence ID" value="NZ_JBHUOL010000012.1"/>
</dbReference>
<evidence type="ECO:0000313" key="2">
    <source>
        <dbReference type="Proteomes" id="UP001597549"/>
    </source>
</evidence>
<dbReference type="PANTHER" id="PTHR38477">
    <property type="entry name" value="HYPOTHETICAL EXPORTED PROTEIN"/>
    <property type="match status" value="1"/>
</dbReference>
<sequence>MKHFLLSTFFLFINCQNNDGFKLFSDTSEVEVKAKNYIATHQEALNFCEKEGFNSDYYFLVDLSVHSGKNRFFIYDFNSKKITDKKLVTHGSCDKFEDNDTKWEKVKFSNKNDSHCSSKGKYKIGKRDYSSWGINVKYWMHGLEPSNKSAVDRVVVLHSWTAVKDKEIYPKYSPLSWGCPAVSDEFMKVLDEKLQATEKPVLLWIIE</sequence>
<evidence type="ECO:0000313" key="1">
    <source>
        <dbReference type="EMBL" id="MFD2908353.1"/>
    </source>
</evidence>
<proteinExistence type="predicted"/>
<accession>A0ABW5Z6L8</accession>
<name>A0ABW5Z6L8_9FLAO</name>
<keyword evidence="2" id="KW-1185">Reference proteome</keyword>
<dbReference type="EMBL" id="JBHUOL010000012">
    <property type="protein sequence ID" value="MFD2908353.1"/>
    <property type="molecule type" value="Genomic_DNA"/>
</dbReference>
<comment type="caution">
    <text evidence="1">The sequence shown here is derived from an EMBL/GenBank/DDBJ whole genome shotgun (WGS) entry which is preliminary data.</text>
</comment>
<protein>
    <submittedName>
        <fullName evidence="1">Murein L,D-transpeptidase catalytic domain-containing protein</fullName>
    </submittedName>
</protein>
<dbReference type="Proteomes" id="UP001597549">
    <property type="component" value="Unassembled WGS sequence"/>
</dbReference>
<dbReference type="PANTHER" id="PTHR38477:SF1">
    <property type="entry name" value="MUREIN L,D-TRANSPEPTIDASE CATALYTIC DOMAIN FAMILY PROTEIN"/>
    <property type="match status" value="1"/>
</dbReference>
<reference evidence="2" key="1">
    <citation type="journal article" date="2019" name="Int. J. Syst. Evol. Microbiol.">
        <title>The Global Catalogue of Microorganisms (GCM) 10K type strain sequencing project: providing services to taxonomists for standard genome sequencing and annotation.</title>
        <authorList>
            <consortium name="The Broad Institute Genomics Platform"/>
            <consortium name="The Broad Institute Genome Sequencing Center for Infectious Disease"/>
            <person name="Wu L."/>
            <person name="Ma J."/>
        </authorList>
    </citation>
    <scope>NUCLEOTIDE SEQUENCE [LARGE SCALE GENOMIC DNA]</scope>
    <source>
        <strain evidence="2">KCTC 52644</strain>
    </source>
</reference>
<dbReference type="Pfam" id="PF13645">
    <property type="entry name" value="YkuD_2"/>
    <property type="match status" value="1"/>
</dbReference>
<organism evidence="1 2">
    <name type="scientific">Flavobacterium ardleyense</name>
    <dbReference type="NCBI Taxonomy" id="2038737"/>
    <lineage>
        <taxon>Bacteria</taxon>
        <taxon>Pseudomonadati</taxon>
        <taxon>Bacteroidota</taxon>
        <taxon>Flavobacteriia</taxon>
        <taxon>Flavobacteriales</taxon>
        <taxon>Flavobacteriaceae</taxon>
        <taxon>Flavobacterium</taxon>
    </lineage>
</organism>
<gene>
    <name evidence="1" type="ORF">ACFSX9_06355</name>
</gene>
<dbReference type="InterPro" id="IPR032676">
    <property type="entry name" value="YkuD_2"/>
</dbReference>